<accession>A0A381YH44</accession>
<dbReference type="EMBL" id="UINC01018213">
    <property type="protein sequence ID" value="SVA76295.1"/>
    <property type="molecule type" value="Genomic_DNA"/>
</dbReference>
<sequence>MKKLIIISGLLMCMNGLSEEIIESNIHRHIDVLASDEFEGRAPGSAGGEKTKKYLKNEFKRLGLSPIQNNFYLEVPLSKMTVNLNESFLSIGNIERANSQPLKAGSEAVYWTKRVNEEVSIRSSELVFVGYGIVAPEFGWNDYKNIDVTGKTVVMLINDPGFATEDPNLFNGRAMTYYGRWTYKYEEAARQGADAVLIIHETAPAAYPWQVVESSWAGKQIDLKREDMGQSRVKVEGWVTSDVAEDLFSQANLNLEQLKQDALSAEFQAVEMPGLTLDATLKNTIEYSMSHNVAAVKRGTKQPDEYILMMAHWDHLGMNEDQTGDNIYNGA</sequence>
<dbReference type="Gene3D" id="3.50.30.30">
    <property type="match status" value="1"/>
</dbReference>
<dbReference type="CDD" id="cd04821">
    <property type="entry name" value="PA_M28_1_2"/>
    <property type="match status" value="1"/>
</dbReference>
<dbReference type="SUPFAM" id="SSF52025">
    <property type="entry name" value="PA domain"/>
    <property type="match status" value="1"/>
</dbReference>
<gene>
    <name evidence="1" type="ORF">METZ01_LOCUS129149</name>
</gene>
<feature type="non-terminal residue" evidence="1">
    <location>
        <position position="331"/>
    </location>
</feature>
<dbReference type="AlphaFoldDB" id="A0A381YH44"/>
<reference evidence="1" key="1">
    <citation type="submission" date="2018-05" db="EMBL/GenBank/DDBJ databases">
        <authorList>
            <person name="Lanie J.A."/>
            <person name="Ng W.-L."/>
            <person name="Kazmierczak K.M."/>
            <person name="Andrzejewski T.M."/>
            <person name="Davidsen T.M."/>
            <person name="Wayne K.J."/>
            <person name="Tettelin H."/>
            <person name="Glass J.I."/>
            <person name="Rusch D."/>
            <person name="Podicherti R."/>
            <person name="Tsui H.-C.T."/>
            <person name="Winkler M.E."/>
        </authorList>
    </citation>
    <scope>NUCLEOTIDE SEQUENCE</scope>
</reference>
<dbReference type="Gene3D" id="3.40.630.10">
    <property type="entry name" value="Zn peptidases"/>
    <property type="match status" value="2"/>
</dbReference>
<name>A0A381YH44_9ZZZZ</name>
<proteinExistence type="predicted"/>
<dbReference type="SUPFAM" id="SSF53187">
    <property type="entry name" value="Zn-dependent exopeptidases"/>
    <property type="match status" value="1"/>
</dbReference>
<organism evidence="1">
    <name type="scientific">marine metagenome</name>
    <dbReference type="NCBI Taxonomy" id="408172"/>
    <lineage>
        <taxon>unclassified sequences</taxon>
        <taxon>metagenomes</taxon>
        <taxon>ecological metagenomes</taxon>
    </lineage>
</organism>
<evidence type="ECO:0000313" key="1">
    <source>
        <dbReference type="EMBL" id="SVA76295.1"/>
    </source>
</evidence>
<protein>
    <submittedName>
        <fullName evidence="1">Uncharacterized protein</fullName>
    </submittedName>
</protein>
<dbReference type="InterPro" id="IPR046450">
    <property type="entry name" value="PA_dom_sf"/>
</dbReference>